<name>A0A7R9KLL5_9ACAR</name>
<dbReference type="EMBL" id="OC857628">
    <property type="protein sequence ID" value="CAD7625424.1"/>
    <property type="molecule type" value="Genomic_DNA"/>
</dbReference>
<dbReference type="AlphaFoldDB" id="A0A7R9KLL5"/>
<evidence type="ECO:0000313" key="1">
    <source>
        <dbReference type="EMBL" id="CAD7625424.1"/>
    </source>
</evidence>
<accession>A0A7R9KLL5</accession>
<keyword evidence="2" id="KW-1185">Reference proteome</keyword>
<sequence length="175" mass="19261">MPRPIISVWKNNKTFIAAVICLIIVAISETSAQRNRNITLDLGKLFRVGLLTGQGGSKLGLNVLNGLSNVEIDRQKYPTVGGGTGVSHSINVNRPVTLLGVHQKIRDKIRQDAQVLATVLAPPRRPYKKLDGMTILKLGQVVNQRMSCVVYSRCNEMVEQLLNIYTRVSIIAIMG</sequence>
<reference evidence="1" key="1">
    <citation type="submission" date="2020-11" db="EMBL/GenBank/DDBJ databases">
        <authorList>
            <person name="Tran Van P."/>
        </authorList>
    </citation>
    <scope>NUCLEOTIDE SEQUENCE</scope>
</reference>
<evidence type="ECO:0000313" key="2">
    <source>
        <dbReference type="Proteomes" id="UP000759131"/>
    </source>
</evidence>
<dbReference type="EMBL" id="CAJPIZ010003053">
    <property type="protein sequence ID" value="CAG2105854.1"/>
    <property type="molecule type" value="Genomic_DNA"/>
</dbReference>
<dbReference type="Proteomes" id="UP000759131">
    <property type="component" value="Unassembled WGS sequence"/>
</dbReference>
<gene>
    <name evidence="1" type="ORF">OSB1V03_LOCUS5858</name>
</gene>
<protein>
    <submittedName>
        <fullName evidence="1">Uncharacterized protein</fullName>
    </submittedName>
</protein>
<organism evidence="1">
    <name type="scientific">Medioppia subpectinata</name>
    <dbReference type="NCBI Taxonomy" id="1979941"/>
    <lineage>
        <taxon>Eukaryota</taxon>
        <taxon>Metazoa</taxon>
        <taxon>Ecdysozoa</taxon>
        <taxon>Arthropoda</taxon>
        <taxon>Chelicerata</taxon>
        <taxon>Arachnida</taxon>
        <taxon>Acari</taxon>
        <taxon>Acariformes</taxon>
        <taxon>Sarcoptiformes</taxon>
        <taxon>Oribatida</taxon>
        <taxon>Brachypylina</taxon>
        <taxon>Oppioidea</taxon>
        <taxon>Oppiidae</taxon>
        <taxon>Medioppia</taxon>
    </lineage>
</organism>
<proteinExistence type="predicted"/>